<dbReference type="Proteomes" id="UP001250932">
    <property type="component" value="Unassembled WGS sequence"/>
</dbReference>
<comment type="caution">
    <text evidence="1">The sequence shown here is derived from an EMBL/GenBank/DDBJ whole genome shotgun (WGS) entry which is preliminary data.</text>
</comment>
<gene>
    <name evidence="1" type="ORF">PPG34_09210</name>
</gene>
<sequence length="227" mass="25321">MKNSIVFVIFLHCWLLVTPSHLPADQVHKSSVILKEVRDINNAEGILIAKESIYGGGISQNPSAHTPRDQNHGVVLREFRSPTERFTVKSGETTITSQVIPLVTENNQPGLWNPANGEWVFKNSETNSYESVIHVKKGGDLDIVYQSTGMRRGGERHVLHYGLNGNPHAVSLSRTRLKKAFASQPSPSNTTPVLNYQPADDIILVEMAFTQDGFVFQPIFDYQVIKQ</sequence>
<proteinExistence type="predicted"/>
<organism evidence="1 2">
    <name type="scientific">Candidatus Nitronereus thalassa</name>
    <dbReference type="NCBI Taxonomy" id="3020898"/>
    <lineage>
        <taxon>Bacteria</taxon>
        <taxon>Pseudomonadati</taxon>
        <taxon>Nitrospirota</taxon>
        <taxon>Nitrospiria</taxon>
        <taxon>Nitrospirales</taxon>
        <taxon>Nitrospiraceae</taxon>
        <taxon>Candidatus Nitronereus</taxon>
    </lineage>
</organism>
<dbReference type="EMBL" id="JAQOUE010000001">
    <property type="protein sequence ID" value="MDT7042532.1"/>
    <property type="molecule type" value="Genomic_DNA"/>
</dbReference>
<evidence type="ECO:0000313" key="1">
    <source>
        <dbReference type="EMBL" id="MDT7042532.1"/>
    </source>
</evidence>
<protein>
    <submittedName>
        <fullName evidence="1">Uncharacterized protein</fullName>
    </submittedName>
</protein>
<evidence type="ECO:0000313" key="2">
    <source>
        <dbReference type="Proteomes" id="UP001250932"/>
    </source>
</evidence>
<reference evidence="1 2" key="1">
    <citation type="journal article" date="2023" name="ISME J.">
        <title>Cultivation and genomic characterization of novel and ubiquitous marine nitrite-oxidizing bacteria from the Nitrospirales.</title>
        <authorList>
            <person name="Mueller A.J."/>
            <person name="Daebeler A."/>
            <person name="Herbold C.W."/>
            <person name="Kirkegaard R.H."/>
            <person name="Daims H."/>
        </authorList>
    </citation>
    <scope>NUCLEOTIDE SEQUENCE [LARGE SCALE GENOMIC DNA]</scope>
    <source>
        <strain evidence="1 2">EB</strain>
    </source>
</reference>
<dbReference type="RefSeq" id="WP_313832951.1">
    <property type="nucleotide sequence ID" value="NZ_JAQOUE010000001.1"/>
</dbReference>
<keyword evidence="2" id="KW-1185">Reference proteome</keyword>
<name>A0ABU3K845_9BACT</name>
<accession>A0ABU3K845</accession>